<dbReference type="GO" id="GO:0016625">
    <property type="term" value="F:oxidoreductase activity, acting on the aldehyde or oxo group of donors, iron-sulfur protein as acceptor"/>
    <property type="evidence" value="ECO:0007669"/>
    <property type="project" value="InterPro"/>
</dbReference>
<dbReference type="InterPro" id="IPR019752">
    <property type="entry name" value="Pyrv/ketoisovalerate_OxRed_cat"/>
</dbReference>
<sequence length="786" mass="84709">MGQSSPQSPISRIARDISPPSHISPAAVGEGPADRQAAAAVPAELEIRVHGRGGQGGVTCAKLIAALFAGQNRYVQTFGDYASERSGAPVRAYTRVSAKPVRNRNKVYRPDQLLILDDGLVNAELLDGLDPGGLVLLNSGCGLTGLDPLFAEYRVAVVDATAIARRHKIGTRSVVIVNTTMIGAYARFIGLKMVDVEQAYRDLGLEADLDAAQEAFRTVEIRETFCRKEHAEPVVMRQSGRVTPLTEQFVDLPMPLKTGSWRTQKVIYEERPAPCNVGCPAGNDVVGFIQALKNDGVEAAARILQQTQPLPSVCGRVCPAPCMSRCNRDGYDGAVNIRGLERWIGDHQQDLLLQPKQQGQRKSFAVVGSGPAGLSAAYTLALEGHWVTIYERDRELGGLLRSGIPGYRLPPEDLDRDIVRILLLGVEVQPGYTLDTFALERLLENHDGLLLATGLDCRRSAACPGEDLEGVEQGLDYLRRAKQGGNVRLEGHVLVIGGGNSAIDAARTALRNGARRVSLVYRRGREEMPAIAGEVEEALEEGVELQLFCQPRAYLGDGRVEAVELAEVDLGPVEADGRCRPIVSDRSSRIRCDHVLLCLGQSADLKLVPDHWQIRDGRFERAGDPLPVYACGDLSTGAGTVTHAIGDGRRTALRMLAGGPAAALSEIDPPSSPAVSAEEIRFDYFASRPPTADRHLAVERRLQECREVNQGLPDASEAERCLSCGHCTGCDTCLIYCPEGIICRDGARYAIDEEQCKGCGICAAECPRHALRAAALDGKGESCAAN</sequence>
<dbReference type="PRINTS" id="PR00419">
    <property type="entry name" value="ADXRDTASE"/>
</dbReference>
<feature type="compositionally biased region" description="Polar residues" evidence="5">
    <location>
        <begin position="1"/>
        <end position="10"/>
    </location>
</feature>
<dbReference type="InterPro" id="IPR017896">
    <property type="entry name" value="4Fe4S_Fe-S-bd"/>
</dbReference>
<dbReference type="PROSITE" id="PS51379">
    <property type="entry name" value="4FE4S_FER_2"/>
    <property type="match status" value="1"/>
</dbReference>
<dbReference type="GO" id="GO:0046872">
    <property type="term" value="F:metal ion binding"/>
    <property type="evidence" value="ECO:0007669"/>
    <property type="project" value="UniProtKB-KW"/>
</dbReference>
<comment type="caution">
    <text evidence="7">The sequence shown here is derived from an EMBL/GenBank/DDBJ whole genome shotgun (WGS) entry which is preliminary data.</text>
</comment>
<dbReference type="InterPro" id="IPR009051">
    <property type="entry name" value="Helical_ferredxn"/>
</dbReference>
<feature type="region of interest" description="Disordered" evidence="5">
    <location>
        <begin position="1"/>
        <end position="35"/>
    </location>
</feature>
<gene>
    <name evidence="7" type="ORF">C2E25_13390</name>
</gene>
<evidence type="ECO:0000259" key="6">
    <source>
        <dbReference type="PROSITE" id="PS51379"/>
    </source>
</evidence>
<dbReference type="Proteomes" id="UP000236340">
    <property type="component" value="Unassembled WGS sequence"/>
</dbReference>
<evidence type="ECO:0000256" key="2">
    <source>
        <dbReference type="ARBA" id="ARBA00023002"/>
    </source>
</evidence>
<dbReference type="OrthoDB" id="9803192at2"/>
<dbReference type="Pfam" id="PF00037">
    <property type="entry name" value="Fer4"/>
    <property type="match status" value="1"/>
</dbReference>
<name>A0A2K2H7H5_9BACT</name>
<evidence type="ECO:0000256" key="1">
    <source>
        <dbReference type="ARBA" id="ARBA00022723"/>
    </source>
</evidence>
<dbReference type="Gene3D" id="1.10.1060.10">
    <property type="entry name" value="Alpha-helical ferredoxin"/>
    <property type="match status" value="1"/>
</dbReference>
<keyword evidence="4" id="KW-0411">Iron-sulfur</keyword>
<evidence type="ECO:0000256" key="4">
    <source>
        <dbReference type="ARBA" id="ARBA00023014"/>
    </source>
</evidence>
<dbReference type="AlphaFoldDB" id="A0A2K2H7H5"/>
<keyword evidence="1" id="KW-0479">Metal-binding</keyword>
<dbReference type="Pfam" id="PF14691">
    <property type="entry name" value="Fer4_20"/>
    <property type="match status" value="1"/>
</dbReference>
<dbReference type="InterPro" id="IPR011894">
    <property type="entry name" value="PorC_KorC"/>
</dbReference>
<dbReference type="Gene3D" id="3.30.70.20">
    <property type="match status" value="1"/>
</dbReference>
<dbReference type="InterPro" id="IPR002869">
    <property type="entry name" value="Pyrv_flavodox_OxRed_cen"/>
</dbReference>
<dbReference type="SUPFAM" id="SSF53323">
    <property type="entry name" value="Pyruvate-ferredoxin oxidoreductase, PFOR, domain III"/>
    <property type="match status" value="1"/>
</dbReference>
<dbReference type="RefSeq" id="WP_103116236.1">
    <property type="nucleotide sequence ID" value="NZ_PPFX01000035.1"/>
</dbReference>
<dbReference type="Pfam" id="PF01558">
    <property type="entry name" value="POR"/>
    <property type="match status" value="1"/>
</dbReference>
<dbReference type="Gene3D" id="3.50.50.60">
    <property type="entry name" value="FAD/NAD(P)-binding domain"/>
    <property type="match status" value="2"/>
</dbReference>
<dbReference type="Pfam" id="PF07992">
    <property type="entry name" value="Pyr_redox_2"/>
    <property type="match status" value="1"/>
</dbReference>
<feature type="domain" description="4Fe-4S ferredoxin-type" evidence="6">
    <location>
        <begin position="747"/>
        <end position="776"/>
    </location>
</feature>
<accession>A0A2K2H7H5</accession>
<evidence type="ECO:0000256" key="5">
    <source>
        <dbReference type="SAM" id="MobiDB-lite"/>
    </source>
</evidence>
<reference evidence="7 8" key="1">
    <citation type="journal article" date="2018" name="Genome Announc.">
        <title>Genome Sequence of Geothermobacter sp. HR-1 Iron Reducer from the Loihi Seamount.</title>
        <authorList>
            <person name="Smith H."/>
            <person name="Abuyen K."/>
            <person name="Tremblay J."/>
            <person name="Savalia P."/>
            <person name="Perez-Rodriguez I."/>
            <person name="Emerson D."/>
            <person name="Tully B."/>
            <person name="Amend J."/>
        </authorList>
    </citation>
    <scope>NUCLEOTIDE SEQUENCE [LARGE SCALE GENOMIC DNA]</scope>
    <source>
        <strain evidence="7 8">HR-1</strain>
    </source>
</reference>
<protein>
    <recommendedName>
        <fullName evidence="6">4Fe-4S ferredoxin-type domain-containing protein</fullName>
    </recommendedName>
</protein>
<dbReference type="PROSITE" id="PS00198">
    <property type="entry name" value="4FE4S_FER_1"/>
    <property type="match status" value="1"/>
</dbReference>
<dbReference type="SUPFAM" id="SSF46548">
    <property type="entry name" value="alpha-helical ferredoxin"/>
    <property type="match status" value="1"/>
</dbReference>
<dbReference type="SUPFAM" id="SSF54862">
    <property type="entry name" value="4Fe-4S ferredoxins"/>
    <property type="match status" value="1"/>
</dbReference>
<dbReference type="SUPFAM" id="SSF51971">
    <property type="entry name" value="Nucleotide-binding domain"/>
    <property type="match status" value="1"/>
</dbReference>
<dbReference type="InterPro" id="IPR023753">
    <property type="entry name" value="FAD/NAD-binding_dom"/>
</dbReference>
<keyword evidence="3" id="KW-0408">Iron</keyword>
<dbReference type="InterPro" id="IPR028261">
    <property type="entry name" value="DPD_II"/>
</dbReference>
<keyword evidence="2" id="KW-0560">Oxidoreductase</keyword>
<dbReference type="GO" id="GO:0051536">
    <property type="term" value="F:iron-sulfur cluster binding"/>
    <property type="evidence" value="ECO:0007669"/>
    <property type="project" value="UniProtKB-KW"/>
</dbReference>
<dbReference type="InterPro" id="IPR036188">
    <property type="entry name" value="FAD/NAD-bd_sf"/>
</dbReference>
<evidence type="ECO:0000313" key="8">
    <source>
        <dbReference type="Proteomes" id="UP000236340"/>
    </source>
</evidence>
<dbReference type="NCBIfam" id="TIGR02175">
    <property type="entry name" value="PorC_KorC"/>
    <property type="match status" value="1"/>
</dbReference>
<dbReference type="Gene3D" id="3.40.920.10">
    <property type="entry name" value="Pyruvate-ferredoxin oxidoreductase, PFOR, domain III"/>
    <property type="match status" value="1"/>
</dbReference>
<evidence type="ECO:0000313" key="7">
    <source>
        <dbReference type="EMBL" id="PNU19264.1"/>
    </source>
</evidence>
<dbReference type="EMBL" id="PPFX01000035">
    <property type="protein sequence ID" value="PNU19264.1"/>
    <property type="molecule type" value="Genomic_DNA"/>
</dbReference>
<proteinExistence type="predicted"/>
<evidence type="ECO:0000256" key="3">
    <source>
        <dbReference type="ARBA" id="ARBA00023004"/>
    </source>
</evidence>
<dbReference type="InterPro" id="IPR017900">
    <property type="entry name" value="4Fe4S_Fe_S_CS"/>
</dbReference>
<organism evidence="7 8">
    <name type="scientific">Geothermobacter hydrogeniphilus</name>
    <dbReference type="NCBI Taxonomy" id="1969733"/>
    <lineage>
        <taxon>Bacteria</taxon>
        <taxon>Pseudomonadati</taxon>
        <taxon>Thermodesulfobacteriota</taxon>
        <taxon>Desulfuromonadia</taxon>
        <taxon>Desulfuromonadales</taxon>
        <taxon>Geothermobacteraceae</taxon>
        <taxon>Geothermobacter</taxon>
    </lineage>
</organism>
<dbReference type="PANTHER" id="PTHR42783:SF3">
    <property type="entry name" value="GLUTAMATE SYNTHASE [NADPH] SMALL CHAIN-RELATED"/>
    <property type="match status" value="1"/>
</dbReference>
<dbReference type="PANTHER" id="PTHR42783">
    <property type="entry name" value="GLUTAMATE SYNTHASE [NADPH] SMALL CHAIN"/>
    <property type="match status" value="1"/>
</dbReference>